<accession>A0A9W4XNV3</accession>
<keyword evidence="13" id="KW-1185">Reference proteome</keyword>
<evidence type="ECO:0000256" key="9">
    <source>
        <dbReference type="ARBA" id="ARBA00055200"/>
    </source>
</evidence>
<dbReference type="PANTHER" id="PTHR15441">
    <property type="entry name" value="RIBONUCLEASE P PROTEIN SUBUNIT P14"/>
    <property type="match status" value="1"/>
</dbReference>
<dbReference type="GO" id="GO:0005730">
    <property type="term" value="C:nucleolus"/>
    <property type="evidence" value="ECO:0007669"/>
    <property type="project" value="TreeGrafter"/>
</dbReference>
<dbReference type="GO" id="GO:0004526">
    <property type="term" value="F:ribonuclease P activity"/>
    <property type="evidence" value="ECO:0007669"/>
    <property type="project" value="UniProtKB-EC"/>
</dbReference>
<gene>
    <name evidence="12" type="ORF">PDIGIT_LOCUS126</name>
</gene>
<keyword evidence="7" id="KW-0539">Nucleus</keyword>
<feature type="region of interest" description="Disordered" evidence="11">
    <location>
        <begin position="411"/>
        <end position="494"/>
    </location>
</feature>
<evidence type="ECO:0000256" key="6">
    <source>
        <dbReference type="ARBA" id="ARBA00022801"/>
    </source>
</evidence>
<proteinExistence type="inferred from homology"/>
<comment type="subcellular location">
    <subcellularLocation>
        <location evidence="2">Nucleus</location>
    </subcellularLocation>
</comment>
<name>A0A9W4XNV3_9PLEO</name>
<evidence type="ECO:0000256" key="1">
    <source>
        <dbReference type="ARBA" id="ARBA00000928"/>
    </source>
</evidence>
<evidence type="ECO:0000256" key="8">
    <source>
        <dbReference type="ARBA" id="ARBA00044198"/>
    </source>
</evidence>
<evidence type="ECO:0000256" key="4">
    <source>
        <dbReference type="ARBA" id="ARBA00012179"/>
    </source>
</evidence>
<dbReference type="Gene3D" id="3.30.70.3250">
    <property type="entry name" value="Ribonuclease P, Pop5 subunit"/>
    <property type="match status" value="1"/>
</dbReference>
<dbReference type="GO" id="GO:0000460">
    <property type="term" value="P:maturation of 5.8S rRNA"/>
    <property type="evidence" value="ECO:0007669"/>
    <property type="project" value="UniProtKB-ARBA"/>
</dbReference>
<dbReference type="GO" id="GO:0030681">
    <property type="term" value="C:multimeric ribonuclease P complex"/>
    <property type="evidence" value="ECO:0007669"/>
    <property type="project" value="TreeGrafter"/>
</dbReference>
<dbReference type="GO" id="GO:0033204">
    <property type="term" value="F:ribonuclease P RNA binding"/>
    <property type="evidence" value="ECO:0007669"/>
    <property type="project" value="TreeGrafter"/>
</dbReference>
<feature type="compositionally biased region" description="Basic and acidic residues" evidence="11">
    <location>
        <begin position="477"/>
        <end position="487"/>
    </location>
</feature>
<comment type="catalytic activity">
    <reaction evidence="1">
        <text>Endonucleolytic cleavage of RNA, removing 5'-extranucleotides from tRNA precursor.</text>
        <dbReference type="EC" id="3.1.26.5"/>
    </reaction>
</comment>
<keyword evidence="5" id="KW-0819">tRNA processing</keyword>
<evidence type="ECO:0000313" key="12">
    <source>
        <dbReference type="EMBL" id="CAI6228625.1"/>
    </source>
</evidence>
<dbReference type="InterPro" id="IPR002759">
    <property type="entry name" value="Pop5/Rpp14/Rnp2-like"/>
</dbReference>
<feature type="compositionally biased region" description="Polar residues" evidence="11">
    <location>
        <begin position="422"/>
        <end position="435"/>
    </location>
</feature>
<comment type="similarity">
    <text evidence="3">Belongs to the eukaryotic/archaeal RNase P protein component 2 family.</text>
</comment>
<evidence type="ECO:0000256" key="5">
    <source>
        <dbReference type="ARBA" id="ARBA00022694"/>
    </source>
</evidence>
<protein>
    <recommendedName>
        <fullName evidence="8">Ribonuclease P/MRP protein subunit POP5</fullName>
        <ecNumber evidence="4">3.1.26.5</ecNumber>
    </recommendedName>
</protein>
<feature type="coiled-coil region" evidence="10">
    <location>
        <begin position="144"/>
        <end position="178"/>
    </location>
</feature>
<keyword evidence="6" id="KW-0378">Hydrolase</keyword>
<dbReference type="FunFam" id="3.30.70.3250:FF:000004">
    <property type="entry name" value="Ribonuclease P/MRP protein subunit POP5"/>
    <property type="match status" value="1"/>
</dbReference>
<keyword evidence="10" id="KW-0175">Coiled coil</keyword>
<organism evidence="12 13">
    <name type="scientific">Periconia digitata</name>
    <dbReference type="NCBI Taxonomy" id="1303443"/>
    <lineage>
        <taxon>Eukaryota</taxon>
        <taxon>Fungi</taxon>
        <taxon>Dikarya</taxon>
        <taxon>Ascomycota</taxon>
        <taxon>Pezizomycotina</taxon>
        <taxon>Dothideomycetes</taxon>
        <taxon>Pleosporomycetidae</taxon>
        <taxon>Pleosporales</taxon>
        <taxon>Massarineae</taxon>
        <taxon>Periconiaceae</taxon>
        <taxon>Periconia</taxon>
    </lineage>
</organism>
<reference evidence="12" key="1">
    <citation type="submission" date="2023-01" db="EMBL/GenBank/DDBJ databases">
        <authorList>
            <person name="Van Ghelder C."/>
            <person name="Rancurel C."/>
        </authorList>
    </citation>
    <scope>NUCLEOTIDE SEQUENCE</scope>
    <source>
        <strain evidence="12">CNCM I-4278</strain>
    </source>
</reference>
<sequence length="562" mass="62539">MVRVKNRYLVVNFLYPAFPSTQPKKQSVPDLVQFHAPTPDAFHQGHLIRMIREGITELFGDYGMGMMNNALKVNYWSPATSTAIIRCPRDHFQMVWAALTFVTKLPRPVDKPVVIKVVRVSGTIKKAEEEVIKGANLIIKRAKAAELSSQNQIVESALKAVEKRREEENQVLARVDDDDDESESDSDWRDVLLDLEGLSVTFACYGLLPCNKEAVLQAEHRLAGTLKQPFIHGTDAKKIQRPSPAFKLFFFLGYGTVAHHTSTTDHSLSPLNIMAFTSSRSKKAQWDALESYIEKLTSDEPHSTQRILFEIIDRSVLLALLTKKRSQLDLVCAETVMPYPPTYDHSKRSPGLQFPDYDFGIPTSEHTYSGQNSSSLTIAIPAPYPAVPQSPTPADFVRRPHRNTITELVSAQRALHSRSDSETGIVQDNKVSPLSPTFGPRRGEVPSGTVARRRASLPLNHFSPSTGAAPKSLPDGGTRDKADEQEHNCGNTGAILGTGEKRIIWEAAWREIEGHFEEYVGRFGEVGDGLGQDAHGEKQSLWDQISDLVEKIRKVQRGSKPS</sequence>
<evidence type="ECO:0000256" key="10">
    <source>
        <dbReference type="SAM" id="Coils"/>
    </source>
</evidence>
<dbReference type="PANTHER" id="PTHR15441:SF2">
    <property type="entry name" value="RIBONUCLEASE P_MRP PROTEIN SUBUNIT POP5"/>
    <property type="match status" value="1"/>
</dbReference>
<dbReference type="AlphaFoldDB" id="A0A9W4XNV3"/>
<dbReference type="EMBL" id="CAOQHR010000001">
    <property type="protein sequence ID" value="CAI6228625.1"/>
    <property type="molecule type" value="Genomic_DNA"/>
</dbReference>
<dbReference type="Proteomes" id="UP001152607">
    <property type="component" value="Unassembled WGS sequence"/>
</dbReference>
<dbReference type="GO" id="GO:0001682">
    <property type="term" value="P:tRNA 5'-leader removal"/>
    <property type="evidence" value="ECO:0007669"/>
    <property type="project" value="InterPro"/>
</dbReference>
<dbReference type="SUPFAM" id="SSF160350">
    <property type="entry name" value="Rnp2-like"/>
    <property type="match status" value="1"/>
</dbReference>
<comment type="caution">
    <text evidence="12">The sequence shown here is derived from an EMBL/GenBank/DDBJ whole genome shotgun (WGS) entry which is preliminary data.</text>
</comment>
<evidence type="ECO:0000256" key="11">
    <source>
        <dbReference type="SAM" id="MobiDB-lite"/>
    </source>
</evidence>
<dbReference type="EC" id="3.1.26.5" evidence="4"/>
<comment type="function">
    <text evidence="9">Component of ribonuclease P, a protein complex that generates mature tRNA molecules by cleaving their 5'-ends. Also a component of RNase MRP, which cleaves pre-rRNA sequences.</text>
</comment>
<evidence type="ECO:0000256" key="2">
    <source>
        <dbReference type="ARBA" id="ARBA00004123"/>
    </source>
</evidence>
<evidence type="ECO:0000256" key="7">
    <source>
        <dbReference type="ARBA" id="ARBA00023242"/>
    </source>
</evidence>
<dbReference type="GO" id="GO:0000172">
    <property type="term" value="C:ribonuclease MRP complex"/>
    <property type="evidence" value="ECO:0007669"/>
    <property type="project" value="UniProtKB-ARBA"/>
</dbReference>
<evidence type="ECO:0000313" key="13">
    <source>
        <dbReference type="Proteomes" id="UP001152607"/>
    </source>
</evidence>
<dbReference type="InterPro" id="IPR038085">
    <property type="entry name" value="Rnp2-like_sf"/>
</dbReference>
<evidence type="ECO:0000256" key="3">
    <source>
        <dbReference type="ARBA" id="ARBA00010800"/>
    </source>
</evidence>
<dbReference type="HAMAP" id="MF_00755">
    <property type="entry name" value="RNase_P_2"/>
    <property type="match status" value="1"/>
</dbReference>
<dbReference type="Pfam" id="PF01900">
    <property type="entry name" value="RNase_P_Rpp14"/>
    <property type="match status" value="1"/>
</dbReference>
<dbReference type="OrthoDB" id="24745at2759"/>